<organism evidence="1">
    <name type="scientific">marine sediment metagenome</name>
    <dbReference type="NCBI Taxonomy" id="412755"/>
    <lineage>
        <taxon>unclassified sequences</taxon>
        <taxon>metagenomes</taxon>
        <taxon>ecological metagenomes</taxon>
    </lineage>
</organism>
<name>A0A0F9DJB9_9ZZZZ</name>
<reference evidence="1" key="1">
    <citation type="journal article" date="2015" name="Nature">
        <title>Complex archaea that bridge the gap between prokaryotes and eukaryotes.</title>
        <authorList>
            <person name="Spang A."/>
            <person name="Saw J.H."/>
            <person name="Jorgensen S.L."/>
            <person name="Zaremba-Niedzwiedzka K."/>
            <person name="Martijn J."/>
            <person name="Lind A.E."/>
            <person name="van Eijk R."/>
            <person name="Schleper C."/>
            <person name="Guy L."/>
            <person name="Ettema T.J."/>
        </authorList>
    </citation>
    <scope>NUCLEOTIDE SEQUENCE</scope>
</reference>
<proteinExistence type="predicted"/>
<dbReference type="AlphaFoldDB" id="A0A0F9DJB9"/>
<dbReference type="EMBL" id="LAZR01031379">
    <property type="protein sequence ID" value="KKL53926.1"/>
    <property type="molecule type" value="Genomic_DNA"/>
</dbReference>
<accession>A0A0F9DJB9</accession>
<sequence length="188" mass="21059">MNPYLRIKQPTGPATAAHLYAKYILHGEWPEMGPSPKDTTIRAEILTESPIDEEPERRSRDSNAAQATIGLFFGDQLINEFPVTKWLLVTDHEFEYSGNQESNLTLFHGGPHITEEKIPSSLGELRNDVKLVLVDAYKKWQPKPPTNLDNTKPAFLAAFRAIDSWAPRALVIDCQQGGSPPLLRGDRV</sequence>
<protein>
    <submittedName>
        <fullName evidence="1">Uncharacterized protein</fullName>
    </submittedName>
</protein>
<feature type="non-terminal residue" evidence="1">
    <location>
        <position position="188"/>
    </location>
</feature>
<gene>
    <name evidence="1" type="ORF">LCGC14_2270540</name>
</gene>
<comment type="caution">
    <text evidence="1">The sequence shown here is derived from an EMBL/GenBank/DDBJ whole genome shotgun (WGS) entry which is preliminary data.</text>
</comment>
<evidence type="ECO:0000313" key="1">
    <source>
        <dbReference type="EMBL" id="KKL53926.1"/>
    </source>
</evidence>